<dbReference type="SMART" id="SM00248">
    <property type="entry name" value="ANK"/>
    <property type="match status" value="2"/>
</dbReference>
<dbReference type="SUPFAM" id="SSF48403">
    <property type="entry name" value="Ankyrin repeat"/>
    <property type="match status" value="1"/>
</dbReference>
<dbReference type="VEuPathDB" id="FungiDB:BO97DRAFT_48360"/>
<dbReference type="SUPFAM" id="SSF81383">
    <property type="entry name" value="F-box domain"/>
    <property type="match status" value="1"/>
</dbReference>
<dbReference type="EMBL" id="KZ824281">
    <property type="protein sequence ID" value="RAL12901.1"/>
    <property type="molecule type" value="Genomic_DNA"/>
</dbReference>
<dbReference type="PANTHER" id="PTHR24189">
    <property type="entry name" value="MYOTROPHIN"/>
    <property type="match status" value="1"/>
</dbReference>
<evidence type="ECO:0000313" key="4">
    <source>
        <dbReference type="EMBL" id="RAL12901.1"/>
    </source>
</evidence>
<dbReference type="AlphaFoldDB" id="A0A395HYA3"/>
<dbReference type="InterPro" id="IPR050745">
    <property type="entry name" value="Multifunctional_regulatory"/>
</dbReference>
<name>A0A395HYA3_ASPHC</name>
<keyword evidence="2" id="KW-0040">ANK repeat</keyword>
<dbReference type="InterPro" id="IPR002110">
    <property type="entry name" value="Ankyrin_rpt"/>
</dbReference>
<dbReference type="RefSeq" id="XP_025552055.1">
    <property type="nucleotide sequence ID" value="XM_025700845.1"/>
</dbReference>
<sequence length="399" mass="44935">MSRPQSLSKEQQQHFGPHPIPVPGPQPASCHLLRLPTELHVLFAKAMEPRDLSSFTRTCRLLNNTLWSELREKVYEYASTRYTYYVSTHERRIEHEQEFLLCRFYNAIVGRRYHAVRAFLEAGVDPNGGRGDRDPCSQALLHLVEGGDLALAELLLQFGADPNAMGGIAHSGRYSPLVLAVGKLHYDMAQLLLEHGADPSNGWHCPRTKLPNIDLAAGFFREEMGKEDGMGRGNTAIRIIDLLLSHGARFGELDTIPVLFSDGFEHGRARLQRAIRNGTNLGAVTVPHRWRLFCDWDLEMLEVLVDLAPELLGNGGHDAWSSCHQALLYGRPDVALSMIRSGCYLAFPAVLCVAILGGYEEVVEVLLQRPELRHRSRAWKVRSWAEARRRDRKPRMGPL</sequence>
<dbReference type="OrthoDB" id="4772757at2759"/>
<reference evidence="4 5" key="1">
    <citation type="submission" date="2018-02" db="EMBL/GenBank/DDBJ databases">
        <title>The genomes of Aspergillus section Nigri reveals drivers in fungal speciation.</title>
        <authorList>
            <consortium name="DOE Joint Genome Institute"/>
            <person name="Vesth T.C."/>
            <person name="Nybo J."/>
            <person name="Theobald S."/>
            <person name="Brandl J."/>
            <person name="Frisvad J.C."/>
            <person name="Nielsen K.F."/>
            <person name="Lyhne E.K."/>
            <person name="Kogle M.E."/>
            <person name="Kuo A."/>
            <person name="Riley R."/>
            <person name="Clum A."/>
            <person name="Nolan M."/>
            <person name="Lipzen A."/>
            <person name="Salamov A."/>
            <person name="Henrissat B."/>
            <person name="Wiebenga A."/>
            <person name="De vries R.P."/>
            <person name="Grigoriev I.V."/>
            <person name="Mortensen U.H."/>
            <person name="Andersen M.R."/>
            <person name="Baker S.E."/>
        </authorList>
    </citation>
    <scope>NUCLEOTIDE SEQUENCE [LARGE SCALE GENOMIC DNA]</scope>
    <source>
        <strain evidence="4 5">CBS 101889</strain>
    </source>
</reference>
<evidence type="ECO:0000256" key="1">
    <source>
        <dbReference type="ARBA" id="ARBA00022737"/>
    </source>
</evidence>
<dbReference type="GeneID" id="37205134"/>
<protein>
    <submittedName>
        <fullName evidence="4">Uncharacterized protein</fullName>
    </submittedName>
</protein>
<gene>
    <name evidence="4" type="ORF">BO97DRAFT_48360</name>
</gene>
<dbReference type="Proteomes" id="UP000248961">
    <property type="component" value="Unassembled WGS sequence"/>
</dbReference>
<evidence type="ECO:0000256" key="3">
    <source>
        <dbReference type="SAM" id="MobiDB-lite"/>
    </source>
</evidence>
<keyword evidence="1" id="KW-0677">Repeat</keyword>
<proteinExistence type="predicted"/>
<dbReference type="InterPro" id="IPR036770">
    <property type="entry name" value="Ankyrin_rpt-contain_sf"/>
</dbReference>
<dbReference type="STRING" id="1450537.A0A395HYA3"/>
<dbReference type="PANTHER" id="PTHR24189:SF50">
    <property type="entry name" value="ANKYRIN REPEAT AND SOCS BOX PROTEIN 2"/>
    <property type="match status" value="1"/>
</dbReference>
<dbReference type="Pfam" id="PF12796">
    <property type="entry name" value="Ank_2"/>
    <property type="match status" value="1"/>
</dbReference>
<dbReference type="InterPro" id="IPR036047">
    <property type="entry name" value="F-box-like_dom_sf"/>
</dbReference>
<feature type="compositionally biased region" description="Polar residues" evidence="3">
    <location>
        <begin position="1"/>
        <end position="14"/>
    </location>
</feature>
<organism evidence="4 5">
    <name type="scientific">Aspergillus homomorphus (strain CBS 101889)</name>
    <dbReference type="NCBI Taxonomy" id="1450537"/>
    <lineage>
        <taxon>Eukaryota</taxon>
        <taxon>Fungi</taxon>
        <taxon>Dikarya</taxon>
        <taxon>Ascomycota</taxon>
        <taxon>Pezizomycotina</taxon>
        <taxon>Eurotiomycetes</taxon>
        <taxon>Eurotiomycetidae</taxon>
        <taxon>Eurotiales</taxon>
        <taxon>Aspergillaceae</taxon>
        <taxon>Aspergillus</taxon>
        <taxon>Aspergillus subgen. Circumdati</taxon>
    </lineage>
</organism>
<keyword evidence="5" id="KW-1185">Reference proteome</keyword>
<feature type="region of interest" description="Disordered" evidence="3">
    <location>
        <begin position="1"/>
        <end position="21"/>
    </location>
</feature>
<dbReference type="Gene3D" id="1.25.40.20">
    <property type="entry name" value="Ankyrin repeat-containing domain"/>
    <property type="match status" value="1"/>
</dbReference>
<accession>A0A395HYA3</accession>
<evidence type="ECO:0000256" key="2">
    <source>
        <dbReference type="ARBA" id="ARBA00023043"/>
    </source>
</evidence>
<evidence type="ECO:0000313" key="5">
    <source>
        <dbReference type="Proteomes" id="UP000248961"/>
    </source>
</evidence>